<dbReference type="Gene3D" id="1.10.10.60">
    <property type="entry name" value="Homeodomain-like"/>
    <property type="match status" value="2"/>
</dbReference>
<reference evidence="5" key="1">
    <citation type="submission" date="2023-03" db="EMBL/GenBank/DDBJ databases">
        <title>Andean soil-derived lignocellulolytic bacterial consortium as a source of novel taxa and putative plastic-active enzymes.</title>
        <authorList>
            <person name="Diaz-Garcia L."/>
            <person name="Chuvochina M."/>
            <person name="Feuerriegel G."/>
            <person name="Bunk B."/>
            <person name="Sproer C."/>
            <person name="Streit W.R."/>
            <person name="Rodriguez L.M."/>
            <person name="Overmann J."/>
            <person name="Jimenez D.J."/>
        </authorList>
    </citation>
    <scope>NUCLEOTIDE SEQUENCE</scope>
    <source>
        <strain evidence="5">MAG 7</strain>
    </source>
</reference>
<dbReference type="PANTHER" id="PTHR43280:SF30">
    <property type="entry name" value="MMSAB OPERON REGULATORY PROTEIN"/>
    <property type="match status" value="1"/>
</dbReference>
<protein>
    <submittedName>
        <fullName evidence="5">AraC family transcriptional regulator</fullName>
    </submittedName>
</protein>
<dbReference type="GO" id="GO:0003700">
    <property type="term" value="F:DNA-binding transcription factor activity"/>
    <property type="evidence" value="ECO:0007669"/>
    <property type="project" value="InterPro"/>
</dbReference>
<sequence>MKSMEMQLSLPMSAEVEKIENAARLIEKDVKCHHSIAALSRKVLMNKSQLKSRFRELYGVGPYTYLQQQRLERSKMLLLAGESVQCVALTVGFCGKQSATNFVRFFKRKMRLSPDAWRKLQGNCPQNG</sequence>
<dbReference type="Pfam" id="PF12833">
    <property type="entry name" value="HTH_18"/>
    <property type="match status" value="1"/>
</dbReference>
<dbReference type="GO" id="GO:0043565">
    <property type="term" value="F:sequence-specific DNA binding"/>
    <property type="evidence" value="ECO:0007669"/>
    <property type="project" value="InterPro"/>
</dbReference>
<evidence type="ECO:0000259" key="4">
    <source>
        <dbReference type="PROSITE" id="PS01124"/>
    </source>
</evidence>
<dbReference type="EMBL" id="CP119311">
    <property type="protein sequence ID" value="WEK35586.1"/>
    <property type="molecule type" value="Genomic_DNA"/>
</dbReference>
<evidence type="ECO:0000313" key="5">
    <source>
        <dbReference type="EMBL" id="WEK35586.1"/>
    </source>
</evidence>
<dbReference type="Proteomes" id="UP001220610">
    <property type="component" value="Chromosome"/>
</dbReference>
<dbReference type="PROSITE" id="PS01124">
    <property type="entry name" value="HTH_ARAC_FAMILY_2"/>
    <property type="match status" value="1"/>
</dbReference>
<name>A0AAJ6BHU3_9BACT</name>
<evidence type="ECO:0000256" key="3">
    <source>
        <dbReference type="ARBA" id="ARBA00023163"/>
    </source>
</evidence>
<dbReference type="SUPFAM" id="SSF46689">
    <property type="entry name" value="Homeodomain-like"/>
    <property type="match status" value="2"/>
</dbReference>
<gene>
    <name evidence="5" type="ORF">P0Y53_24135</name>
</gene>
<feature type="domain" description="HTH araC/xylS-type" evidence="4">
    <location>
        <begin position="20"/>
        <end position="120"/>
    </location>
</feature>
<evidence type="ECO:0000313" key="6">
    <source>
        <dbReference type="Proteomes" id="UP001220610"/>
    </source>
</evidence>
<keyword evidence="2" id="KW-0238">DNA-binding</keyword>
<dbReference type="PANTHER" id="PTHR43280">
    <property type="entry name" value="ARAC-FAMILY TRANSCRIPTIONAL REGULATOR"/>
    <property type="match status" value="1"/>
</dbReference>
<accession>A0AAJ6BHU3</accession>
<evidence type="ECO:0000256" key="2">
    <source>
        <dbReference type="ARBA" id="ARBA00023125"/>
    </source>
</evidence>
<dbReference type="InterPro" id="IPR009057">
    <property type="entry name" value="Homeodomain-like_sf"/>
</dbReference>
<keyword evidence="3" id="KW-0804">Transcription</keyword>
<dbReference type="AlphaFoldDB" id="A0AAJ6BHU3"/>
<organism evidence="5 6">
    <name type="scientific">Candidatus Pseudobacter hemicellulosilyticus</name>
    <dbReference type="NCBI Taxonomy" id="3121375"/>
    <lineage>
        <taxon>Bacteria</taxon>
        <taxon>Pseudomonadati</taxon>
        <taxon>Bacteroidota</taxon>
        <taxon>Chitinophagia</taxon>
        <taxon>Chitinophagales</taxon>
        <taxon>Chitinophagaceae</taxon>
        <taxon>Pseudobacter</taxon>
    </lineage>
</organism>
<keyword evidence="1" id="KW-0805">Transcription regulation</keyword>
<dbReference type="SMART" id="SM00342">
    <property type="entry name" value="HTH_ARAC"/>
    <property type="match status" value="1"/>
</dbReference>
<dbReference type="InterPro" id="IPR018060">
    <property type="entry name" value="HTH_AraC"/>
</dbReference>
<evidence type="ECO:0000256" key="1">
    <source>
        <dbReference type="ARBA" id="ARBA00023015"/>
    </source>
</evidence>
<proteinExistence type="predicted"/>